<dbReference type="AlphaFoldDB" id="A0A6L5XVV3"/>
<keyword evidence="4" id="KW-1185">Reference proteome</keyword>
<dbReference type="PANTHER" id="PTHR43899:SF13">
    <property type="entry name" value="RH59310P"/>
    <property type="match status" value="1"/>
</dbReference>
<dbReference type="EMBL" id="VUMT01000001">
    <property type="protein sequence ID" value="MSS62531.1"/>
    <property type="molecule type" value="Genomic_DNA"/>
</dbReference>
<evidence type="ECO:0000256" key="1">
    <source>
        <dbReference type="ARBA" id="ARBA00006484"/>
    </source>
</evidence>
<keyword evidence="2" id="KW-0560">Oxidoreductase</keyword>
<gene>
    <name evidence="3" type="ORF">FYJ58_01305</name>
</gene>
<sequence length="263" mass="29083">MNSLKEKYGEWGIILGATEGVGKAIAEKIAKGGMNVILVGRREEKLKELGAEIEKTYQVKSKVIRADFSLSNCTDAIFEATKDLDMGFMSYVACLHSFGKLQDTDWEKHEQMINVNIITFLKCFYHYMGIFAKQDRGLILNISSLTGVTSSPYNAQYGAGKAYIKKLTEAVGYEAEKTNVDVMVATLGSTITPSWLQNQPGGEAGEAAIKAAMTTEDTIDEIFDNIGKVHSLVVGERNRNSVKHWQTDMTADEAAAYMGRFYE</sequence>
<dbReference type="PANTHER" id="PTHR43899">
    <property type="entry name" value="RH59310P"/>
    <property type="match status" value="1"/>
</dbReference>
<evidence type="ECO:0000313" key="4">
    <source>
        <dbReference type="Proteomes" id="UP000482209"/>
    </source>
</evidence>
<proteinExistence type="inferred from homology"/>
<dbReference type="Proteomes" id="UP000482209">
    <property type="component" value="Unassembled WGS sequence"/>
</dbReference>
<name>A0A6L5XVV3_9FIRM</name>
<protein>
    <submittedName>
        <fullName evidence="3">SDR family NAD(P)-dependent oxidoreductase</fullName>
    </submittedName>
</protein>
<comment type="caution">
    <text evidence="3">The sequence shown here is derived from an EMBL/GenBank/DDBJ whole genome shotgun (WGS) entry which is preliminary data.</text>
</comment>
<dbReference type="Gene3D" id="3.40.50.720">
    <property type="entry name" value="NAD(P)-binding Rossmann-like Domain"/>
    <property type="match status" value="1"/>
</dbReference>
<dbReference type="RefSeq" id="WP_154516086.1">
    <property type="nucleotide sequence ID" value="NZ_VUMT01000001.1"/>
</dbReference>
<dbReference type="GO" id="GO:0016491">
    <property type="term" value="F:oxidoreductase activity"/>
    <property type="evidence" value="ECO:0007669"/>
    <property type="project" value="UniProtKB-KW"/>
</dbReference>
<dbReference type="InterPro" id="IPR036291">
    <property type="entry name" value="NAD(P)-bd_dom_sf"/>
</dbReference>
<accession>A0A6L5XVV3</accession>
<dbReference type="Pfam" id="PF00106">
    <property type="entry name" value="adh_short"/>
    <property type="match status" value="1"/>
</dbReference>
<evidence type="ECO:0000256" key="2">
    <source>
        <dbReference type="ARBA" id="ARBA00023002"/>
    </source>
</evidence>
<dbReference type="SUPFAM" id="SSF51735">
    <property type="entry name" value="NAD(P)-binding Rossmann-fold domains"/>
    <property type="match status" value="1"/>
</dbReference>
<dbReference type="InterPro" id="IPR051019">
    <property type="entry name" value="VLCFA-Steroid_DH"/>
</dbReference>
<reference evidence="3 4" key="1">
    <citation type="submission" date="2019-08" db="EMBL/GenBank/DDBJ databases">
        <title>In-depth cultivation of the pig gut microbiome towards novel bacterial diversity and tailored functional studies.</title>
        <authorList>
            <person name="Wylensek D."/>
            <person name="Hitch T.C.A."/>
            <person name="Clavel T."/>
        </authorList>
    </citation>
    <scope>NUCLEOTIDE SEQUENCE [LARGE SCALE GENOMIC DNA]</scope>
    <source>
        <strain evidence="3 4">WCA-693-APC-MOT-I</strain>
    </source>
</reference>
<dbReference type="InterPro" id="IPR002347">
    <property type="entry name" value="SDR_fam"/>
</dbReference>
<comment type="similarity">
    <text evidence="1">Belongs to the short-chain dehydrogenases/reductases (SDR) family.</text>
</comment>
<organism evidence="3 4">
    <name type="scientific">Velocimicrobium porci</name>
    <dbReference type="NCBI Taxonomy" id="2606634"/>
    <lineage>
        <taxon>Bacteria</taxon>
        <taxon>Bacillati</taxon>
        <taxon>Bacillota</taxon>
        <taxon>Clostridia</taxon>
        <taxon>Lachnospirales</taxon>
        <taxon>Lachnospiraceae</taxon>
        <taxon>Velocimicrobium</taxon>
    </lineage>
</organism>
<evidence type="ECO:0000313" key="3">
    <source>
        <dbReference type="EMBL" id="MSS62531.1"/>
    </source>
</evidence>
<dbReference type="PRINTS" id="PR00081">
    <property type="entry name" value="GDHRDH"/>
</dbReference>